<evidence type="ECO:0000256" key="2">
    <source>
        <dbReference type="ARBA" id="ARBA00022692"/>
    </source>
</evidence>
<keyword evidence="2 5" id="KW-0812">Transmembrane</keyword>
<accession>A0ABV7X4V2</accession>
<feature type="transmembrane region" description="Helical" evidence="5">
    <location>
        <begin position="77"/>
        <end position="95"/>
    </location>
</feature>
<feature type="transmembrane region" description="Helical" evidence="5">
    <location>
        <begin position="265"/>
        <end position="282"/>
    </location>
</feature>
<feature type="transmembrane region" description="Helical" evidence="5">
    <location>
        <begin position="363"/>
        <end position="381"/>
    </location>
</feature>
<protein>
    <submittedName>
        <fullName evidence="6">SLC13 family permease</fullName>
    </submittedName>
</protein>
<feature type="transmembrane region" description="Helical" evidence="5">
    <location>
        <begin position="448"/>
        <end position="468"/>
    </location>
</feature>
<proteinExistence type="predicted"/>
<dbReference type="InterPro" id="IPR001898">
    <property type="entry name" value="SLC13A/DASS"/>
</dbReference>
<feature type="transmembrane region" description="Helical" evidence="5">
    <location>
        <begin position="393"/>
        <end position="421"/>
    </location>
</feature>
<sequence length="469" mass="48381">MAPRIGFWLGLALFALMMVLPAPEGLSLEGWRVAAVALLVGTWWMTEALPLPATALLPFLLFPLLGAGSAADVASDYYSPVIFLVLGGSLIALSIERVGLHRRIALGIVKRGGTSPRALLFAYMVATALVSAFVSNTATAVVMLPIALALIRAVVPEEEAQGAQRPFTAALVLGVAYAASIGGLATIVGSPTNAIAAGLIEKTSGIEIDFVTWAAFGTPLVLIAIPLAWFIIARVLNVPTTPLDRAQVLAGIGAPGAWGVGELRLLPILAVTVFCWVAFPFLREPFGIPPIDDGMIAVAAGLLVLMVSDGKGGRLLDWGDTVRAPWGVILMYGGGLALAEAITGTGLSTWMGEQLRGVGSLPVWAIALILTGLVVIVTEFASNVATATGFMPVIAGLVLVLGIDPALLAFPAACAASWGFMMPAGSAPNALALATGYPKVADFIKTGFWLDLLGIPLIVAVCFAAAALT</sequence>
<feature type="transmembrane region" description="Helical" evidence="5">
    <location>
        <begin position="167"/>
        <end position="190"/>
    </location>
</feature>
<feature type="transmembrane region" description="Helical" evidence="5">
    <location>
        <begin position="116"/>
        <end position="134"/>
    </location>
</feature>
<feature type="transmembrane region" description="Helical" evidence="5">
    <location>
        <begin position="210"/>
        <end position="232"/>
    </location>
</feature>
<keyword evidence="3 5" id="KW-1133">Transmembrane helix</keyword>
<gene>
    <name evidence="6" type="ORF">ACFOMD_00425</name>
</gene>
<comment type="subcellular location">
    <subcellularLocation>
        <location evidence="1">Membrane</location>
        <topology evidence="1">Multi-pass membrane protein</topology>
    </subcellularLocation>
</comment>
<comment type="caution">
    <text evidence="6">The sequence shown here is derived from an EMBL/GenBank/DDBJ whole genome shotgun (WGS) entry which is preliminary data.</text>
</comment>
<evidence type="ECO:0000256" key="4">
    <source>
        <dbReference type="ARBA" id="ARBA00023136"/>
    </source>
</evidence>
<name>A0ABV7X4V2_9SPHN</name>
<keyword evidence="4 5" id="KW-0472">Membrane</keyword>
<feature type="transmembrane region" description="Helical" evidence="5">
    <location>
        <begin position="324"/>
        <end position="343"/>
    </location>
</feature>
<reference evidence="7" key="1">
    <citation type="journal article" date="2019" name="Int. J. Syst. Evol. Microbiol.">
        <title>The Global Catalogue of Microorganisms (GCM) 10K type strain sequencing project: providing services to taxonomists for standard genome sequencing and annotation.</title>
        <authorList>
            <consortium name="The Broad Institute Genomics Platform"/>
            <consortium name="The Broad Institute Genome Sequencing Center for Infectious Disease"/>
            <person name="Wu L."/>
            <person name="Ma J."/>
        </authorList>
    </citation>
    <scope>NUCLEOTIDE SEQUENCE [LARGE SCALE GENOMIC DNA]</scope>
    <source>
        <strain evidence="7">KCTC 42644</strain>
    </source>
</reference>
<dbReference type="PANTHER" id="PTHR10283:SF82">
    <property type="entry name" value="SOLUTE CARRIER FAMILY 13 MEMBER 2"/>
    <property type="match status" value="1"/>
</dbReference>
<organism evidence="6 7">
    <name type="scientific">Sphingoaurantiacus capsulatus</name>
    <dbReference type="NCBI Taxonomy" id="1771310"/>
    <lineage>
        <taxon>Bacteria</taxon>
        <taxon>Pseudomonadati</taxon>
        <taxon>Pseudomonadota</taxon>
        <taxon>Alphaproteobacteria</taxon>
        <taxon>Sphingomonadales</taxon>
        <taxon>Sphingosinicellaceae</taxon>
        <taxon>Sphingoaurantiacus</taxon>
    </lineage>
</organism>
<dbReference type="EMBL" id="JBHRXV010000001">
    <property type="protein sequence ID" value="MFC3711012.1"/>
    <property type="molecule type" value="Genomic_DNA"/>
</dbReference>
<dbReference type="Proteomes" id="UP001595615">
    <property type="component" value="Unassembled WGS sequence"/>
</dbReference>
<evidence type="ECO:0000256" key="3">
    <source>
        <dbReference type="ARBA" id="ARBA00022989"/>
    </source>
</evidence>
<evidence type="ECO:0000256" key="1">
    <source>
        <dbReference type="ARBA" id="ARBA00004141"/>
    </source>
</evidence>
<dbReference type="PANTHER" id="PTHR10283">
    <property type="entry name" value="SOLUTE CARRIER FAMILY 13 MEMBER"/>
    <property type="match status" value="1"/>
</dbReference>
<evidence type="ECO:0000256" key="5">
    <source>
        <dbReference type="SAM" id="Phobius"/>
    </source>
</evidence>
<evidence type="ECO:0000313" key="6">
    <source>
        <dbReference type="EMBL" id="MFC3711012.1"/>
    </source>
</evidence>
<dbReference type="RefSeq" id="WP_380855107.1">
    <property type="nucleotide sequence ID" value="NZ_JBHRXV010000001.1"/>
</dbReference>
<evidence type="ECO:0000313" key="7">
    <source>
        <dbReference type="Proteomes" id="UP001595615"/>
    </source>
</evidence>
<keyword evidence="7" id="KW-1185">Reference proteome</keyword>
<dbReference type="NCBIfam" id="TIGR00785">
    <property type="entry name" value="dass"/>
    <property type="match status" value="1"/>
</dbReference>
<dbReference type="Pfam" id="PF00939">
    <property type="entry name" value="Na_sulph_symp"/>
    <property type="match status" value="1"/>
</dbReference>
<feature type="transmembrane region" description="Helical" evidence="5">
    <location>
        <begin position="294"/>
        <end position="312"/>
    </location>
</feature>